<feature type="transmembrane region" description="Helical" evidence="12">
    <location>
        <begin position="12"/>
        <end position="32"/>
    </location>
</feature>
<evidence type="ECO:0000256" key="8">
    <source>
        <dbReference type="ARBA" id="ARBA00022840"/>
    </source>
</evidence>
<dbReference type="Gene3D" id="3.30.565.10">
    <property type="entry name" value="Histidine kinase-like ATPase, C-terminal domain"/>
    <property type="match status" value="1"/>
</dbReference>
<dbReference type="Gene3D" id="1.10.287.130">
    <property type="match status" value="1"/>
</dbReference>
<evidence type="ECO:0000256" key="4">
    <source>
        <dbReference type="ARBA" id="ARBA00022553"/>
    </source>
</evidence>
<dbReference type="InterPro" id="IPR050736">
    <property type="entry name" value="Sensor_HK_Regulatory"/>
</dbReference>
<keyword evidence="12" id="KW-0812">Transmembrane</keyword>
<accession>A0A1H2QFY1</accession>
<gene>
    <name evidence="14" type="ORF">Heshes_03660</name>
    <name evidence="15" type="ORF">SAMN04489725_101216</name>
</gene>
<keyword evidence="10 12" id="KW-0472">Membrane</keyword>
<dbReference type="AlphaFoldDB" id="A0A1H2QFY1"/>
<proteinExistence type="predicted"/>
<dbReference type="GO" id="GO:0005524">
    <property type="term" value="F:ATP binding"/>
    <property type="evidence" value="ECO:0007669"/>
    <property type="project" value="UniProtKB-KW"/>
</dbReference>
<keyword evidence="12" id="KW-1133">Transmembrane helix</keyword>
<dbReference type="InterPro" id="IPR005467">
    <property type="entry name" value="His_kinase_dom"/>
</dbReference>
<keyword evidence="16" id="KW-1185">Reference proteome</keyword>
<evidence type="ECO:0000313" key="15">
    <source>
        <dbReference type="EMBL" id="SDW05309.1"/>
    </source>
</evidence>
<evidence type="ECO:0000259" key="13">
    <source>
        <dbReference type="PROSITE" id="PS50109"/>
    </source>
</evidence>
<organism evidence="15 16">
    <name type="scientific">Alicyclobacillus hesperidum</name>
    <dbReference type="NCBI Taxonomy" id="89784"/>
    <lineage>
        <taxon>Bacteria</taxon>
        <taxon>Bacillati</taxon>
        <taxon>Bacillota</taxon>
        <taxon>Bacilli</taxon>
        <taxon>Bacillales</taxon>
        <taxon>Alicyclobacillaceae</taxon>
        <taxon>Alicyclobacillus</taxon>
    </lineage>
</organism>
<dbReference type="EC" id="2.7.13.3" evidence="3"/>
<keyword evidence="4" id="KW-0597">Phosphoprotein</keyword>
<feature type="region of interest" description="Disordered" evidence="11">
    <location>
        <begin position="414"/>
        <end position="435"/>
    </location>
</feature>
<dbReference type="Proteomes" id="UP001157137">
    <property type="component" value="Unassembled WGS sequence"/>
</dbReference>
<evidence type="ECO:0000313" key="16">
    <source>
        <dbReference type="Proteomes" id="UP000182589"/>
    </source>
</evidence>
<reference evidence="14" key="3">
    <citation type="submission" date="2023-02" db="EMBL/GenBank/DDBJ databases">
        <title>Proposal of a novel subspecies: Alicyclobacillus hesperidum subspecies aegle.</title>
        <authorList>
            <person name="Goto K."/>
            <person name="Fujii T."/>
            <person name="Yasui K."/>
            <person name="Mochida K."/>
            <person name="Kato-Tanaka Y."/>
            <person name="Morohoshi S."/>
            <person name="An S.Y."/>
            <person name="Kasai H."/>
            <person name="Yokota A."/>
        </authorList>
    </citation>
    <scope>NUCLEOTIDE SEQUENCE</scope>
    <source>
        <strain evidence="14">DSM 12766</strain>
    </source>
</reference>
<evidence type="ECO:0000256" key="2">
    <source>
        <dbReference type="ARBA" id="ARBA00004651"/>
    </source>
</evidence>
<dbReference type="GO" id="GO:0000155">
    <property type="term" value="F:phosphorelay sensor kinase activity"/>
    <property type="evidence" value="ECO:0007669"/>
    <property type="project" value="InterPro"/>
</dbReference>
<dbReference type="Pfam" id="PF00512">
    <property type="entry name" value="HisKA"/>
    <property type="match status" value="1"/>
</dbReference>
<evidence type="ECO:0000256" key="5">
    <source>
        <dbReference type="ARBA" id="ARBA00022679"/>
    </source>
</evidence>
<dbReference type="InterPro" id="IPR036890">
    <property type="entry name" value="HATPase_C_sf"/>
</dbReference>
<protein>
    <recommendedName>
        <fullName evidence="3">histidine kinase</fullName>
        <ecNumber evidence="3">2.7.13.3</ecNumber>
    </recommendedName>
</protein>
<keyword evidence="5" id="KW-0808">Transferase</keyword>
<name>A0A1H2QFY1_9BACL</name>
<evidence type="ECO:0000256" key="11">
    <source>
        <dbReference type="SAM" id="MobiDB-lite"/>
    </source>
</evidence>
<dbReference type="InterPro" id="IPR004358">
    <property type="entry name" value="Sig_transdc_His_kin-like_C"/>
</dbReference>
<dbReference type="SMART" id="SM00388">
    <property type="entry name" value="HisKA"/>
    <property type="match status" value="1"/>
</dbReference>
<evidence type="ECO:0000256" key="9">
    <source>
        <dbReference type="ARBA" id="ARBA00023012"/>
    </source>
</evidence>
<dbReference type="RefSeq" id="WP_232302113.1">
    <property type="nucleotide sequence ID" value="NZ_BSRA01000002.1"/>
</dbReference>
<dbReference type="PROSITE" id="PS50109">
    <property type="entry name" value="HIS_KIN"/>
    <property type="match status" value="1"/>
</dbReference>
<evidence type="ECO:0000256" key="12">
    <source>
        <dbReference type="SAM" id="Phobius"/>
    </source>
</evidence>
<sequence length="435" mass="48345">MFRRLSLRLTMLSVVLLVVLYTITSVAVYTTIRSFVMRSVDFGLREAAYRVMNTAVLTGIPSFGSTGSPQIYFLLVENGSFSTIPDASLAAHVKARLDTVKNDQEFLNYTFAGEHYRIFYVQLPTSGGGSPYLATLLDDSQTVHVLSELQSVIILVGAFGMLGAALVGFILSDRMLQPIRRAWQRQLEFVADASHELRTPLAVIQSNLGIVMEHTDQSVEENLEWLNNAHGEARRLAKLVQDLLTLARSDSERMPIDRKPLDLRDLLLHIQDLYETIADMKGIHLTVRANEPLVILGDRDRLHQLLVILLDNAVKFTDEGGEIELAATRSRNHVTLSVRDTGLGIAKEHLDRVFDRFFTVDPSRSREQSSKGTGLGLSIARWVAEAHGGRIGIWSDGLGKGTTVRVELPFHPKRTTALSVGDPQEPSNNGRKRPV</sequence>
<dbReference type="PANTHER" id="PTHR43711">
    <property type="entry name" value="TWO-COMPONENT HISTIDINE KINASE"/>
    <property type="match status" value="1"/>
</dbReference>
<dbReference type="SMART" id="SM00387">
    <property type="entry name" value="HATPase_c"/>
    <property type="match status" value="1"/>
</dbReference>
<dbReference type="CDD" id="cd00082">
    <property type="entry name" value="HisKA"/>
    <property type="match status" value="1"/>
</dbReference>
<dbReference type="EMBL" id="BSRA01000002">
    <property type="protein sequence ID" value="GLV12682.1"/>
    <property type="molecule type" value="Genomic_DNA"/>
</dbReference>
<reference evidence="16" key="1">
    <citation type="submission" date="2016-10" db="EMBL/GenBank/DDBJ databases">
        <authorList>
            <person name="Varghese N."/>
        </authorList>
    </citation>
    <scope>NUCLEOTIDE SEQUENCE [LARGE SCALE GENOMIC DNA]</scope>
    <source>
        <strain evidence="16">DSM 12489</strain>
    </source>
</reference>
<dbReference type="PANTHER" id="PTHR43711:SF1">
    <property type="entry name" value="HISTIDINE KINASE 1"/>
    <property type="match status" value="1"/>
</dbReference>
<dbReference type="InterPro" id="IPR003661">
    <property type="entry name" value="HisK_dim/P_dom"/>
</dbReference>
<dbReference type="PRINTS" id="PR00344">
    <property type="entry name" value="BCTRLSENSOR"/>
</dbReference>
<evidence type="ECO:0000256" key="10">
    <source>
        <dbReference type="ARBA" id="ARBA00023136"/>
    </source>
</evidence>
<dbReference type="SUPFAM" id="SSF55874">
    <property type="entry name" value="ATPase domain of HSP90 chaperone/DNA topoisomerase II/histidine kinase"/>
    <property type="match status" value="1"/>
</dbReference>
<comment type="subcellular location">
    <subcellularLocation>
        <location evidence="2">Cell membrane</location>
        <topology evidence="2">Multi-pass membrane protein</topology>
    </subcellularLocation>
</comment>
<evidence type="ECO:0000256" key="6">
    <source>
        <dbReference type="ARBA" id="ARBA00022741"/>
    </source>
</evidence>
<dbReference type="SUPFAM" id="SSF47384">
    <property type="entry name" value="Homodimeric domain of signal transducing histidine kinase"/>
    <property type="match status" value="1"/>
</dbReference>
<dbReference type="InterPro" id="IPR003594">
    <property type="entry name" value="HATPase_dom"/>
</dbReference>
<evidence type="ECO:0000256" key="1">
    <source>
        <dbReference type="ARBA" id="ARBA00000085"/>
    </source>
</evidence>
<keyword evidence="6" id="KW-0547">Nucleotide-binding</keyword>
<keyword evidence="7 15" id="KW-0418">Kinase</keyword>
<dbReference type="FunFam" id="1.10.287.130:FF:000001">
    <property type="entry name" value="Two-component sensor histidine kinase"/>
    <property type="match status" value="1"/>
</dbReference>
<dbReference type="FunFam" id="3.30.565.10:FF:000006">
    <property type="entry name" value="Sensor histidine kinase WalK"/>
    <property type="match status" value="1"/>
</dbReference>
<dbReference type="EMBL" id="FNOJ01000001">
    <property type="protein sequence ID" value="SDW05309.1"/>
    <property type="molecule type" value="Genomic_DNA"/>
</dbReference>
<dbReference type="GO" id="GO:0005886">
    <property type="term" value="C:plasma membrane"/>
    <property type="evidence" value="ECO:0007669"/>
    <property type="project" value="UniProtKB-SubCell"/>
</dbReference>
<dbReference type="Proteomes" id="UP000182589">
    <property type="component" value="Unassembled WGS sequence"/>
</dbReference>
<keyword evidence="8" id="KW-0067">ATP-binding</keyword>
<feature type="domain" description="Histidine kinase" evidence="13">
    <location>
        <begin position="192"/>
        <end position="412"/>
    </location>
</feature>
<dbReference type="STRING" id="89784.SAMN04489725_101216"/>
<evidence type="ECO:0000256" key="3">
    <source>
        <dbReference type="ARBA" id="ARBA00012438"/>
    </source>
</evidence>
<comment type="catalytic activity">
    <reaction evidence="1">
        <text>ATP + protein L-histidine = ADP + protein N-phospho-L-histidine.</text>
        <dbReference type="EC" id="2.7.13.3"/>
    </reaction>
</comment>
<keyword evidence="9" id="KW-0902">Two-component regulatory system</keyword>
<reference evidence="15" key="2">
    <citation type="submission" date="2016-10" db="EMBL/GenBank/DDBJ databases">
        <authorList>
            <person name="de Groot N.N."/>
        </authorList>
    </citation>
    <scope>NUCLEOTIDE SEQUENCE [LARGE SCALE GENOMIC DNA]</scope>
    <source>
        <strain evidence="15">DSM 12489</strain>
    </source>
</reference>
<dbReference type="InterPro" id="IPR036097">
    <property type="entry name" value="HisK_dim/P_sf"/>
</dbReference>
<evidence type="ECO:0000313" key="14">
    <source>
        <dbReference type="EMBL" id="GLV12682.1"/>
    </source>
</evidence>
<dbReference type="CDD" id="cd00075">
    <property type="entry name" value="HATPase"/>
    <property type="match status" value="1"/>
</dbReference>
<feature type="transmembrane region" description="Helical" evidence="12">
    <location>
        <begin position="152"/>
        <end position="171"/>
    </location>
</feature>
<evidence type="ECO:0000256" key="7">
    <source>
        <dbReference type="ARBA" id="ARBA00022777"/>
    </source>
</evidence>
<dbReference type="Pfam" id="PF02518">
    <property type="entry name" value="HATPase_c"/>
    <property type="match status" value="1"/>
</dbReference>